<accession>A0A4Y2CLN8</accession>
<evidence type="ECO:0000313" key="1">
    <source>
        <dbReference type="EMBL" id="GBM05089.1"/>
    </source>
</evidence>
<comment type="caution">
    <text evidence="1">The sequence shown here is derived from an EMBL/GenBank/DDBJ whole genome shotgun (WGS) entry which is preliminary data.</text>
</comment>
<reference evidence="1 2" key="1">
    <citation type="journal article" date="2019" name="Sci. Rep.">
        <title>Orb-weaving spider Araneus ventricosus genome elucidates the spidroin gene catalogue.</title>
        <authorList>
            <person name="Kono N."/>
            <person name="Nakamura H."/>
            <person name="Ohtoshi R."/>
            <person name="Moran D.A.P."/>
            <person name="Shinohara A."/>
            <person name="Yoshida Y."/>
            <person name="Fujiwara M."/>
            <person name="Mori M."/>
            <person name="Tomita M."/>
            <person name="Arakawa K."/>
        </authorList>
    </citation>
    <scope>NUCLEOTIDE SEQUENCE [LARGE SCALE GENOMIC DNA]</scope>
</reference>
<dbReference type="AlphaFoldDB" id="A0A4Y2CLN8"/>
<name>A0A4Y2CLN8_ARAVE</name>
<proteinExistence type="predicted"/>
<gene>
    <name evidence="1" type="ORF">AVEN_210799_1</name>
</gene>
<dbReference type="Proteomes" id="UP000499080">
    <property type="component" value="Unassembled WGS sequence"/>
</dbReference>
<protein>
    <submittedName>
        <fullName evidence="1">Uncharacterized protein</fullName>
    </submittedName>
</protein>
<organism evidence="1 2">
    <name type="scientific">Araneus ventricosus</name>
    <name type="common">Orbweaver spider</name>
    <name type="synonym">Epeira ventricosa</name>
    <dbReference type="NCBI Taxonomy" id="182803"/>
    <lineage>
        <taxon>Eukaryota</taxon>
        <taxon>Metazoa</taxon>
        <taxon>Ecdysozoa</taxon>
        <taxon>Arthropoda</taxon>
        <taxon>Chelicerata</taxon>
        <taxon>Arachnida</taxon>
        <taxon>Araneae</taxon>
        <taxon>Araneomorphae</taxon>
        <taxon>Entelegynae</taxon>
        <taxon>Araneoidea</taxon>
        <taxon>Araneidae</taxon>
        <taxon>Araneus</taxon>
    </lineage>
</organism>
<evidence type="ECO:0000313" key="2">
    <source>
        <dbReference type="Proteomes" id="UP000499080"/>
    </source>
</evidence>
<sequence length="101" mass="11735">MRILVLFNKKWSFLLVDNVRGARMKAHYSYVCGIQEVDGGEYDLTSLRTTNLAKSKFVSMAKDQFGIFESHLKDILPDLIFEVDCREVLFGLQVVWMQKKN</sequence>
<keyword evidence="2" id="KW-1185">Reference proteome</keyword>
<dbReference type="EMBL" id="BGPR01000211">
    <property type="protein sequence ID" value="GBM05089.1"/>
    <property type="molecule type" value="Genomic_DNA"/>
</dbReference>